<evidence type="ECO:0000256" key="14">
    <source>
        <dbReference type="ARBA" id="ARBA00023136"/>
    </source>
</evidence>
<evidence type="ECO:0000256" key="16">
    <source>
        <dbReference type="SAM" id="Phobius"/>
    </source>
</evidence>
<evidence type="ECO:0000313" key="19">
    <source>
        <dbReference type="EMBL" id="MBB3066864.1"/>
    </source>
</evidence>
<keyword evidence="7 19" id="KW-0808">Transferase</keyword>
<keyword evidence="11" id="KW-0067">ATP-binding</keyword>
<dbReference type="PANTHER" id="PTHR44936:SF5">
    <property type="entry name" value="SENSOR HISTIDINE KINASE ENVZ"/>
    <property type="match status" value="1"/>
</dbReference>
<keyword evidence="10 19" id="KW-0418">Kinase</keyword>
<evidence type="ECO:0000256" key="15">
    <source>
        <dbReference type="SAM" id="MobiDB-lite"/>
    </source>
</evidence>
<keyword evidence="14 16" id="KW-0472">Membrane</keyword>
<accession>A0A839SZ27</accession>
<dbReference type="CDD" id="cd00082">
    <property type="entry name" value="HisKA"/>
    <property type="match status" value="1"/>
</dbReference>
<evidence type="ECO:0000256" key="12">
    <source>
        <dbReference type="ARBA" id="ARBA00022989"/>
    </source>
</evidence>
<dbReference type="GO" id="GO:0005524">
    <property type="term" value="F:ATP binding"/>
    <property type="evidence" value="ECO:0007669"/>
    <property type="project" value="UniProtKB-KW"/>
</dbReference>
<dbReference type="InterPro" id="IPR036890">
    <property type="entry name" value="HATPase_C_sf"/>
</dbReference>
<name>A0A839SZ27_9PROT</name>
<dbReference type="PANTHER" id="PTHR44936">
    <property type="entry name" value="SENSOR PROTEIN CREC"/>
    <property type="match status" value="1"/>
</dbReference>
<evidence type="ECO:0000256" key="6">
    <source>
        <dbReference type="ARBA" id="ARBA00022553"/>
    </source>
</evidence>
<dbReference type="Proteomes" id="UP000581135">
    <property type="component" value="Unassembled WGS sequence"/>
</dbReference>
<feature type="domain" description="Histidine kinase" evidence="17">
    <location>
        <begin position="279"/>
        <end position="480"/>
    </location>
</feature>
<feature type="region of interest" description="Disordered" evidence="15">
    <location>
        <begin position="1"/>
        <end position="27"/>
    </location>
</feature>
<dbReference type="InterPro" id="IPR004358">
    <property type="entry name" value="Sig_transdc_His_kin-like_C"/>
</dbReference>
<evidence type="ECO:0000256" key="2">
    <source>
        <dbReference type="ARBA" id="ARBA00004429"/>
    </source>
</evidence>
<evidence type="ECO:0000256" key="9">
    <source>
        <dbReference type="ARBA" id="ARBA00022741"/>
    </source>
</evidence>
<dbReference type="RefSeq" id="WP_221205936.1">
    <property type="nucleotide sequence ID" value="NZ_JACHXA010000011.1"/>
</dbReference>
<protein>
    <recommendedName>
        <fullName evidence="3">histidine kinase</fullName>
        <ecNumber evidence="3">2.7.13.3</ecNumber>
    </recommendedName>
</protein>
<dbReference type="SMART" id="SM00388">
    <property type="entry name" value="HisKA"/>
    <property type="match status" value="1"/>
</dbReference>
<dbReference type="Gene3D" id="3.30.565.10">
    <property type="entry name" value="Histidine kinase-like ATPase, C-terminal domain"/>
    <property type="match status" value="1"/>
</dbReference>
<evidence type="ECO:0000256" key="1">
    <source>
        <dbReference type="ARBA" id="ARBA00000085"/>
    </source>
</evidence>
<keyword evidence="8 16" id="KW-0812">Transmembrane</keyword>
<dbReference type="AlphaFoldDB" id="A0A839SZ27"/>
<evidence type="ECO:0000256" key="13">
    <source>
        <dbReference type="ARBA" id="ARBA00023012"/>
    </source>
</evidence>
<keyword evidence="4" id="KW-1003">Cell membrane</keyword>
<dbReference type="SMART" id="SM00304">
    <property type="entry name" value="HAMP"/>
    <property type="match status" value="1"/>
</dbReference>
<keyword evidence="6" id="KW-0597">Phosphoprotein</keyword>
<dbReference type="PROSITE" id="PS50109">
    <property type="entry name" value="HIS_KIN"/>
    <property type="match status" value="1"/>
</dbReference>
<dbReference type="InterPro" id="IPR005467">
    <property type="entry name" value="His_kinase_dom"/>
</dbReference>
<evidence type="ECO:0000256" key="10">
    <source>
        <dbReference type="ARBA" id="ARBA00022777"/>
    </source>
</evidence>
<feature type="transmembrane region" description="Helical" evidence="16">
    <location>
        <begin position="51"/>
        <end position="75"/>
    </location>
</feature>
<dbReference type="CDD" id="cd06225">
    <property type="entry name" value="HAMP"/>
    <property type="match status" value="1"/>
</dbReference>
<dbReference type="Gene3D" id="1.10.287.130">
    <property type="match status" value="1"/>
</dbReference>
<keyword evidence="20" id="KW-1185">Reference proteome</keyword>
<dbReference type="InterPro" id="IPR003661">
    <property type="entry name" value="HisK_dim/P_dom"/>
</dbReference>
<sequence>MTVGNPTENTGAERPAKAMGRGEGISDSRGFDWRDPWRLGKRIKHILPRSLLGRALLIMVMPLILVQIITAWVFYDRHFDYITDNLARALASEIAVVTEHLLREEDPAKRQEIFNLHGNLLWMKLSFKQHETLPPDHATRKGYMVRKLRRALNRRVSFNVSIDSEQAGQNVVVFVQMLDGVLRAEIHRERLFNSTSDLFVIWMVGSSILFFGVATMFMRNQVRPIRRLARAAERFGKGRDTPSFTPEGATEVRQAAAAFIQMRDRIRRQMRQRTEMLAGVSHDLRTPLTRMKLSLALIGDGPELKELRSDLVEMERMIEGYLAFARGEGSEAMRPTSLGDLLSEVVEQTQRELANQQGKTLDVHIEEQVSLPLRRNSMRRCLQNLVSNALRYGDNVSIRLGREGPHVVLVIDDDGPGIPEEMREDVFKPFFRLDTSRNPETGGTGLGLTIARDAVRSHGGDVRLEASPLGGLRVRLRVPV</sequence>
<evidence type="ECO:0000256" key="11">
    <source>
        <dbReference type="ARBA" id="ARBA00022840"/>
    </source>
</evidence>
<evidence type="ECO:0000313" key="20">
    <source>
        <dbReference type="Proteomes" id="UP000581135"/>
    </source>
</evidence>
<reference evidence="19 20" key="1">
    <citation type="submission" date="2020-08" db="EMBL/GenBank/DDBJ databases">
        <title>Genomic Encyclopedia of Type Strains, Phase III (KMG-III): the genomes of soil and plant-associated and newly described type strains.</title>
        <authorList>
            <person name="Whitman W."/>
        </authorList>
    </citation>
    <scope>NUCLEOTIDE SEQUENCE [LARGE SCALE GENOMIC DNA]</scope>
    <source>
        <strain evidence="19 20">CECT 8803</strain>
    </source>
</reference>
<evidence type="ECO:0000259" key="18">
    <source>
        <dbReference type="PROSITE" id="PS50885"/>
    </source>
</evidence>
<dbReference type="Pfam" id="PF00512">
    <property type="entry name" value="HisKA"/>
    <property type="match status" value="1"/>
</dbReference>
<dbReference type="Pfam" id="PF02518">
    <property type="entry name" value="HATPase_c"/>
    <property type="match status" value="1"/>
</dbReference>
<evidence type="ECO:0000256" key="7">
    <source>
        <dbReference type="ARBA" id="ARBA00022679"/>
    </source>
</evidence>
<keyword evidence="9" id="KW-0547">Nucleotide-binding</keyword>
<dbReference type="InterPro" id="IPR003660">
    <property type="entry name" value="HAMP_dom"/>
</dbReference>
<evidence type="ECO:0000259" key="17">
    <source>
        <dbReference type="PROSITE" id="PS50109"/>
    </source>
</evidence>
<proteinExistence type="predicted"/>
<dbReference type="FunFam" id="3.30.565.10:FF:000011">
    <property type="entry name" value="Sensor histidine kinase CpxA"/>
    <property type="match status" value="1"/>
</dbReference>
<evidence type="ECO:0000256" key="8">
    <source>
        <dbReference type="ARBA" id="ARBA00022692"/>
    </source>
</evidence>
<dbReference type="SMART" id="SM00387">
    <property type="entry name" value="HATPase_c"/>
    <property type="match status" value="1"/>
</dbReference>
<dbReference type="GO" id="GO:0000155">
    <property type="term" value="F:phosphorelay sensor kinase activity"/>
    <property type="evidence" value="ECO:0007669"/>
    <property type="project" value="InterPro"/>
</dbReference>
<comment type="catalytic activity">
    <reaction evidence="1">
        <text>ATP + protein L-histidine = ADP + protein N-phospho-L-histidine.</text>
        <dbReference type="EC" id="2.7.13.3"/>
    </reaction>
</comment>
<evidence type="ECO:0000256" key="5">
    <source>
        <dbReference type="ARBA" id="ARBA00022519"/>
    </source>
</evidence>
<dbReference type="SUPFAM" id="SSF55874">
    <property type="entry name" value="ATPase domain of HSP90 chaperone/DNA topoisomerase II/histidine kinase"/>
    <property type="match status" value="1"/>
</dbReference>
<comment type="subcellular location">
    <subcellularLocation>
        <location evidence="2">Cell inner membrane</location>
        <topology evidence="2">Multi-pass membrane protein</topology>
    </subcellularLocation>
</comment>
<dbReference type="EMBL" id="JACHXA010000011">
    <property type="protein sequence ID" value="MBB3066864.1"/>
    <property type="molecule type" value="Genomic_DNA"/>
</dbReference>
<keyword evidence="12 16" id="KW-1133">Transmembrane helix</keyword>
<dbReference type="SUPFAM" id="SSF47384">
    <property type="entry name" value="Homodimeric domain of signal transducing histidine kinase"/>
    <property type="match status" value="1"/>
</dbReference>
<evidence type="ECO:0000256" key="3">
    <source>
        <dbReference type="ARBA" id="ARBA00012438"/>
    </source>
</evidence>
<gene>
    <name evidence="19" type="ORF">FHR98_003175</name>
</gene>
<feature type="compositionally biased region" description="Polar residues" evidence="15">
    <location>
        <begin position="1"/>
        <end position="10"/>
    </location>
</feature>
<dbReference type="Pfam" id="PF00672">
    <property type="entry name" value="HAMP"/>
    <property type="match status" value="1"/>
</dbReference>
<feature type="transmembrane region" description="Helical" evidence="16">
    <location>
        <begin position="199"/>
        <end position="218"/>
    </location>
</feature>
<dbReference type="EC" id="2.7.13.3" evidence="3"/>
<dbReference type="InterPro" id="IPR050980">
    <property type="entry name" value="2C_sensor_his_kinase"/>
</dbReference>
<evidence type="ECO:0000256" key="4">
    <source>
        <dbReference type="ARBA" id="ARBA00022475"/>
    </source>
</evidence>
<keyword evidence="13" id="KW-0902">Two-component regulatory system</keyword>
<dbReference type="GO" id="GO:0005886">
    <property type="term" value="C:plasma membrane"/>
    <property type="evidence" value="ECO:0007669"/>
    <property type="project" value="UniProtKB-SubCell"/>
</dbReference>
<dbReference type="InterPro" id="IPR003594">
    <property type="entry name" value="HATPase_dom"/>
</dbReference>
<dbReference type="InterPro" id="IPR036097">
    <property type="entry name" value="HisK_dim/P_sf"/>
</dbReference>
<organism evidence="19 20">
    <name type="scientific">Limibacillus halophilus</name>
    <dbReference type="NCBI Taxonomy" id="1579333"/>
    <lineage>
        <taxon>Bacteria</taxon>
        <taxon>Pseudomonadati</taxon>
        <taxon>Pseudomonadota</taxon>
        <taxon>Alphaproteobacteria</taxon>
        <taxon>Rhodospirillales</taxon>
        <taxon>Rhodovibrionaceae</taxon>
        <taxon>Limibacillus</taxon>
    </lineage>
</organism>
<dbReference type="PROSITE" id="PS50885">
    <property type="entry name" value="HAMP"/>
    <property type="match status" value="1"/>
</dbReference>
<feature type="domain" description="HAMP" evidence="18">
    <location>
        <begin position="219"/>
        <end position="271"/>
    </location>
</feature>
<keyword evidence="5" id="KW-0997">Cell inner membrane</keyword>
<comment type="caution">
    <text evidence="19">The sequence shown here is derived from an EMBL/GenBank/DDBJ whole genome shotgun (WGS) entry which is preliminary data.</text>
</comment>
<dbReference type="PRINTS" id="PR00344">
    <property type="entry name" value="BCTRLSENSOR"/>
</dbReference>